<keyword evidence="2" id="KW-0812">Transmembrane</keyword>
<name>A0A3D9H0K8_9FLAO</name>
<protein>
    <submittedName>
        <fullName evidence="3">Uncharacterized protein</fullName>
    </submittedName>
</protein>
<feature type="region of interest" description="Disordered" evidence="1">
    <location>
        <begin position="1"/>
        <end position="27"/>
    </location>
</feature>
<dbReference type="RefSeq" id="WP_115818227.1">
    <property type="nucleotide sequence ID" value="NZ_CANKZP010000010.1"/>
</dbReference>
<feature type="transmembrane region" description="Helical" evidence="2">
    <location>
        <begin position="46"/>
        <end position="66"/>
    </location>
</feature>
<dbReference type="AlphaFoldDB" id="A0A3D9H0K8"/>
<gene>
    <name evidence="3" type="ORF">DFQ10_107241</name>
</gene>
<keyword evidence="2" id="KW-1133">Transmembrane helix</keyword>
<dbReference type="EMBL" id="QRDV01000007">
    <property type="protein sequence ID" value="RED43052.1"/>
    <property type="molecule type" value="Genomic_DNA"/>
</dbReference>
<evidence type="ECO:0000256" key="2">
    <source>
        <dbReference type="SAM" id="Phobius"/>
    </source>
</evidence>
<keyword evidence="4" id="KW-1185">Reference proteome</keyword>
<keyword evidence="2" id="KW-0472">Membrane</keyword>
<reference evidence="3 4" key="1">
    <citation type="submission" date="2018-07" db="EMBL/GenBank/DDBJ databases">
        <title>Genomic Encyclopedia of Type Strains, Phase III (KMG-III): the genomes of soil and plant-associated and newly described type strains.</title>
        <authorList>
            <person name="Whitman W."/>
        </authorList>
    </citation>
    <scope>NUCLEOTIDE SEQUENCE [LARGE SCALE GENOMIC DNA]</scope>
    <source>
        <strain evidence="3 4">CECT 7946</strain>
    </source>
</reference>
<dbReference type="Proteomes" id="UP000256980">
    <property type="component" value="Unassembled WGS sequence"/>
</dbReference>
<organism evidence="3 4">
    <name type="scientific">Winogradskyella eximia</name>
    <dbReference type="NCBI Taxonomy" id="262006"/>
    <lineage>
        <taxon>Bacteria</taxon>
        <taxon>Pseudomonadati</taxon>
        <taxon>Bacteroidota</taxon>
        <taxon>Flavobacteriia</taxon>
        <taxon>Flavobacteriales</taxon>
        <taxon>Flavobacteriaceae</taxon>
        <taxon>Winogradskyella</taxon>
    </lineage>
</organism>
<proteinExistence type="predicted"/>
<evidence type="ECO:0000256" key="1">
    <source>
        <dbReference type="SAM" id="MobiDB-lite"/>
    </source>
</evidence>
<sequence>MFQQRKNKRFTYKSRLQDSANRKSKDDLETKWNELKEGGKRKGSMLTSLAVLISLLVFIFVLIYVLDGYIK</sequence>
<feature type="compositionally biased region" description="Basic residues" evidence="1">
    <location>
        <begin position="1"/>
        <end position="12"/>
    </location>
</feature>
<evidence type="ECO:0000313" key="3">
    <source>
        <dbReference type="EMBL" id="RED43052.1"/>
    </source>
</evidence>
<dbReference type="OrthoDB" id="1452283at2"/>
<accession>A0A3D9H0K8</accession>
<evidence type="ECO:0000313" key="4">
    <source>
        <dbReference type="Proteomes" id="UP000256980"/>
    </source>
</evidence>
<comment type="caution">
    <text evidence="3">The sequence shown here is derived from an EMBL/GenBank/DDBJ whole genome shotgun (WGS) entry which is preliminary data.</text>
</comment>